<evidence type="ECO:0000256" key="7">
    <source>
        <dbReference type="PROSITE-ProRule" id="PRU00703"/>
    </source>
</evidence>
<dbReference type="Gene3D" id="3.10.580.10">
    <property type="entry name" value="CBS-domain"/>
    <property type="match status" value="1"/>
</dbReference>
<evidence type="ECO:0000256" key="5">
    <source>
        <dbReference type="ARBA" id="ARBA00023122"/>
    </source>
</evidence>
<feature type="domain" description="CNNM transmembrane" evidence="11">
    <location>
        <begin position="1"/>
        <end position="183"/>
    </location>
</feature>
<dbReference type="Proteomes" id="UP000634206">
    <property type="component" value="Unassembled WGS sequence"/>
</dbReference>
<keyword evidence="13" id="KW-1185">Reference proteome</keyword>
<dbReference type="SUPFAM" id="SSF54631">
    <property type="entry name" value="CBS-domain pair"/>
    <property type="match status" value="1"/>
</dbReference>
<reference evidence="12" key="1">
    <citation type="submission" date="2021-01" db="EMBL/GenBank/DDBJ databases">
        <title>Modified the classification status of verrucomicrobia.</title>
        <authorList>
            <person name="Feng X."/>
        </authorList>
    </citation>
    <scope>NUCLEOTIDE SEQUENCE</scope>
    <source>
        <strain evidence="12">5K15</strain>
    </source>
</reference>
<evidence type="ECO:0000256" key="9">
    <source>
        <dbReference type="SAM" id="Phobius"/>
    </source>
</evidence>
<evidence type="ECO:0000256" key="8">
    <source>
        <dbReference type="PROSITE-ProRule" id="PRU01193"/>
    </source>
</evidence>
<dbReference type="CDD" id="cd04590">
    <property type="entry name" value="CBS_pair_CorC_HlyC_assoc"/>
    <property type="match status" value="1"/>
</dbReference>
<dbReference type="AlphaFoldDB" id="A0AAE2SF45"/>
<evidence type="ECO:0000259" key="10">
    <source>
        <dbReference type="PROSITE" id="PS51371"/>
    </source>
</evidence>
<name>A0AAE2SF45_9BACT</name>
<evidence type="ECO:0000256" key="4">
    <source>
        <dbReference type="ARBA" id="ARBA00022989"/>
    </source>
</evidence>
<keyword evidence="2 8" id="KW-0812">Transmembrane</keyword>
<feature type="transmembrane region" description="Helical" evidence="9">
    <location>
        <begin position="90"/>
        <end position="107"/>
    </location>
</feature>
<feature type="transmembrane region" description="Helical" evidence="9">
    <location>
        <begin position="119"/>
        <end position="137"/>
    </location>
</feature>
<protein>
    <submittedName>
        <fullName evidence="12">HlyC/CorC family transporter</fullName>
    </submittedName>
</protein>
<dbReference type="RefSeq" id="WP_309489783.1">
    <property type="nucleotide sequence ID" value="NZ_JAENIG010000005.1"/>
</dbReference>
<dbReference type="InterPro" id="IPR000644">
    <property type="entry name" value="CBS_dom"/>
</dbReference>
<dbReference type="Pfam" id="PF00571">
    <property type="entry name" value="CBS"/>
    <property type="match status" value="2"/>
</dbReference>
<dbReference type="PROSITE" id="PS51371">
    <property type="entry name" value="CBS"/>
    <property type="match status" value="2"/>
</dbReference>
<dbReference type="PANTHER" id="PTHR22777:SF4">
    <property type="entry name" value="UPF0053 PROTEIN SLL1254"/>
    <property type="match status" value="1"/>
</dbReference>
<keyword evidence="5 7" id="KW-0129">CBS domain</keyword>
<keyword evidence="3" id="KW-0677">Repeat</keyword>
<evidence type="ECO:0000256" key="3">
    <source>
        <dbReference type="ARBA" id="ARBA00022737"/>
    </source>
</evidence>
<evidence type="ECO:0000256" key="2">
    <source>
        <dbReference type="ARBA" id="ARBA00022692"/>
    </source>
</evidence>
<feature type="domain" description="CBS" evidence="10">
    <location>
        <begin position="268"/>
        <end position="326"/>
    </location>
</feature>
<dbReference type="PANTHER" id="PTHR22777">
    <property type="entry name" value="HEMOLYSIN-RELATED"/>
    <property type="match status" value="1"/>
</dbReference>
<proteinExistence type="predicted"/>
<comment type="subcellular location">
    <subcellularLocation>
        <location evidence="1">Membrane</location>
        <topology evidence="1">Multi-pass membrane protein</topology>
    </subcellularLocation>
</comment>
<comment type="caution">
    <text evidence="12">The sequence shown here is derived from an EMBL/GenBank/DDBJ whole genome shotgun (WGS) entry which is preliminary data.</text>
</comment>
<gene>
    <name evidence="12" type="ORF">JIN83_09395</name>
</gene>
<keyword evidence="4 8" id="KW-1133">Transmembrane helix</keyword>
<dbReference type="InterPro" id="IPR002550">
    <property type="entry name" value="CNNM"/>
</dbReference>
<evidence type="ECO:0000256" key="1">
    <source>
        <dbReference type="ARBA" id="ARBA00004141"/>
    </source>
</evidence>
<evidence type="ECO:0000313" key="13">
    <source>
        <dbReference type="Proteomes" id="UP000634206"/>
    </source>
</evidence>
<dbReference type="InterPro" id="IPR044751">
    <property type="entry name" value="Ion_transp-like_CBS"/>
</dbReference>
<keyword evidence="6 8" id="KW-0472">Membrane</keyword>
<dbReference type="EMBL" id="JAENIG010000005">
    <property type="protein sequence ID" value="MBK1855171.1"/>
    <property type="molecule type" value="Genomic_DNA"/>
</dbReference>
<dbReference type="Pfam" id="PF01595">
    <property type="entry name" value="CNNM"/>
    <property type="match status" value="1"/>
</dbReference>
<evidence type="ECO:0000259" key="11">
    <source>
        <dbReference type="PROSITE" id="PS51846"/>
    </source>
</evidence>
<evidence type="ECO:0000313" key="12">
    <source>
        <dbReference type="EMBL" id="MBK1855171.1"/>
    </source>
</evidence>
<evidence type="ECO:0000256" key="6">
    <source>
        <dbReference type="ARBA" id="ARBA00023136"/>
    </source>
</evidence>
<organism evidence="12 13">
    <name type="scientific">Oceaniferula flava</name>
    <dbReference type="NCBI Taxonomy" id="2800421"/>
    <lineage>
        <taxon>Bacteria</taxon>
        <taxon>Pseudomonadati</taxon>
        <taxon>Verrucomicrobiota</taxon>
        <taxon>Verrucomicrobiia</taxon>
        <taxon>Verrucomicrobiales</taxon>
        <taxon>Verrucomicrobiaceae</taxon>
        <taxon>Oceaniferula</taxon>
    </lineage>
</organism>
<dbReference type="InterPro" id="IPR046342">
    <property type="entry name" value="CBS_dom_sf"/>
</dbReference>
<dbReference type="GO" id="GO:0005886">
    <property type="term" value="C:plasma membrane"/>
    <property type="evidence" value="ECO:0007669"/>
    <property type="project" value="TreeGrafter"/>
</dbReference>
<dbReference type="PROSITE" id="PS51846">
    <property type="entry name" value="CNNM"/>
    <property type="match status" value="1"/>
</dbReference>
<feature type="domain" description="CBS" evidence="10">
    <location>
        <begin position="202"/>
        <end position="264"/>
    </location>
</feature>
<sequence length="359" mass="39688">MGLLIFYVLLALGVSFLCSILEAVLLSITPGFVQHELSSNKKYAGYLAKMKQEVDEPLSAILTLNTIAHTMGAAGAGAQWKAHYGDTGEAIFAGGLTLLVLILSEIIPKTLGAKFWRALAGPTTYVLRVMVWILTYLPPWPLPVLRMLTRLLGGHHEGHAVSRAELVAMAEIGSQTGELEDEESRILQNLLMFKSTQVRDIMTPRTVVYALRENTTVDDFLAEAMPKPFSRVPVFGKDRDHISGFVLKSDVMSAKLRGEGKGETLVNFIREIKAVSGNHSIYHTFKMMTQEKQHLMLVVDEFGGMDGLVTMEDVVETLLGMEIMDEADRNEDMQVLARALWAKRAKAMGLNVEPQDVAE</sequence>
<accession>A0AAE2SF45</accession>